<comment type="caution">
    <text evidence="1">The sequence shown here is derived from an EMBL/GenBank/DDBJ whole genome shotgun (WGS) entry which is preliminary data.</text>
</comment>
<dbReference type="Proteomes" id="UP000215223">
    <property type="component" value="Unassembled WGS sequence"/>
</dbReference>
<evidence type="ECO:0008006" key="3">
    <source>
        <dbReference type="Google" id="ProtNLM"/>
    </source>
</evidence>
<reference evidence="1 2" key="1">
    <citation type="submission" date="2017-07" db="EMBL/GenBank/DDBJ databases">
        <title>Amycolatopsis thailandensis Genome sequencing and assembly.</title>
        <authorList>
            <person name="Kaur N."/>
            <person name="Mayilraj S."/>
        </authorList>
    </citation>
    <scope>NUCLEOTIDE SEQUENCE [LARGE SCALE GENOMIC DNA]</scope>
    <source>
        <strain evidence="1 2">JCM 16380</strain>
    </source>
</reference>
<gene>
    <name evidence="1" type="ORF">CFP71_28150</name>
</gene>
<evidence type="ECO:0000313" key="2">
    <source>
        <dbReference type="Proteomes" id="UP000215223"/>
    </source>
</evidence>
<dbReference type="EMBL" id="NMQT01000102">
    <property type="protein sequence ID" value="OXM50306.1"/>
    <property type="molecule type" value="Genomic_DNA"/>
</dbReference>
<keyword evidence="2" id="KW-1185">Reference proteome</keyword>
<sequence length="266" mass="29128">MADHPGWRLDDDGRLRRLVWSPDAVWLVVASPSPDGGHEIGLERVAGRSGTEPRVDVVDPAVLTGTGSRLGEVLLAAGPVVRVRTGDLWDALVGAVFRDAMPCYRARAVYRATAVNFGTGHDTSLGREWVFPGPALVLELPPEVFDVDGLRQVRDRLRTVAWVARELESRWRAVPWDGLATLLAHVPRIRSLIGGAAIADLSGDFRALATSDFLVKQHVHALDPTTPWPRSAEHFGARWQAMTGIERSAWTTLVLAAGAWHTRRVP</sequence>
<name>A0A229RUI8_9PSEU</name>
<dbReference type="AlphaFoldDB" id="A0A229RUI8"/>
<accession>A0A229RUI8</accession>
<proteinExistence type="predicted"/>
<evidence type="ECO:0000313" key="1">
    <source>
        <dbReference type="EMBL" id="OXM50306.1"/>
    </source>
</evidence>
<organism evidence="1 2">
    <name type="scientific">Amycolatopsis thailandensis</name>
    <dbReference type="NCBI Taxonomy" id="589330"/>
    <lineage>
        <taxon>Bacteria</taxon>
        <taxon>Bacillati</taxon>
        <taxon>Actinomycetota</taxon>
        <taxon>Actinomycetes</taxon>
        <taxon>Pseudonocardiales</taxon>
        <taxon>Pseudonocardiaceae</taxon>
        <taxon>Amycolatopsis</taxon>
    </lineage>
</organism>
<protein>
    <recommendedName>
        <fullName evidence="3">3-methyladenine DNA glycosylase</fullName>
    </recommendedName>
</protein>